<reference evidence="2 3" key="1">
    <citation type="submission" date="2015-05" db="EMBL/GenBank/DDBJ databases">
        <title>Distinctive expansion of gene families associated with plant cell wall degradation and secondary metabolism in the genomes of grapevine trunk pathogens.</title>
        <authorList>
            <person name="Lawrence D.P."/>
            <person name="Travadon R."/>
            <person name="Rolshausen P.E."/>
            <person name="Baumgartner K."/>
        </authorList>
    </citation>
    <scope>NUCLEOTIDE SEQUENCE [LARGE SCALE GENOMIC DNA]</scope>
    <source>
        <strain evidence="2">DA912</strain>
    </source>
</reference>
<accession>A0A0G2H699</accession>
<dbReference type="Gene3D" id="3.80.10.10">
    <property type="entry name" value="Ribonuclease Inhibitor"/>
    <property type="match status" value="1"/>
</dbReference>
<dbReference type="EMBL" id="LCUC01000450">
    <property type="protein sequence ID" value="KKY30733.1"/>
    <property type="molecule type" value="Genomic_DNA"/>
</dbReference>
<sequence length="272" mass="30717">MSTSKVEVATFSIFNECFGKVQASAKVKCLNLGLSTVTFVPPTTDVIFTSDGSMKHLPAVRIPTSEMQARAHENFPGVALFLRQTPNLEALDLFLYNTLEGAPWTYSNLFSHIAQTVHLPKLRRLTLRGIWTTPNSLLLFMRTHPDLTHIDLREVHVTGGTWEPILKNLVSMPSLAELHLENLWSGSEHLLNLQPKNPVYDDKERAPGRSYPTRNGTMVHTRDISVEELKAGLEFVKSRGSSRGKGSRHLMKWIQQRKMEYGPPEEPYANSR</sequence>
<dbReference type="Proteomes" id="UP000034680">
    <property type="component" value="Unassembled WGS sequence"/>
</dbReference>
<evidence type="ECO:0000256" key="1">
    <source>
        <dbReference type="SAM" id="MobiDB-lite"/>
    </source>
</evidence>
<reference evidence="2 3" key="2">
    <citation type="submission" date="2015-05" db="EMBL/GenBank/DDBJ databases">
        <authorList>
            <person name="Morales-Cruz A."/>
            <person name="Amrine K.C."/>
            <person name="Cantu D."/>
        </authorList>
    </citation>
    <scope>NUCLEOTIDE SEQUENCE [LARGE SCALE GENOMIC DNA]</scope>
    <source>
        <strain evidence="2">DA912</strain>
    </source>
</reference>
<dbReference type="AlphaFoldDB" id="A0A0G2H699"/>
<evidence type="ECO:0000313" key="3">
    <source>
        <dbReference type="Proteomes" id="UP000034680"/>
    </source>
</evidence>
<evidence type="ECO:0000313" key="2">
    <source>
        <dbReference type="EMBL" id="KKY30733.1"/>
    </source>
</evidence>
<gene>
    <name evidence="2" type="ORF">UCDDA912_g09339</name>
</gene>
<keyword evidence="3" id="KW-1185">Reference proteome</keyword>
<comment type="caution">
    <text evidence="2">The sequence shown here is derived from an EMBL/GenBank/DDBJ whole genome shotgun (WGS) entry which is preliminary data.</text>
</comment>
<proteinExistence type="predicted"/>
<dbReference type="InterPro" id="IPR032675">
    <property type="entry name" value="LRR_dom_sf"/>
</dbReference>
<dbReference type="OrthoDB" id="3886018at2759"/>
<feature type="region of interest" description="Disordered" evidence="1">
    <location>
        <begin position="197"/>
        <end position="216"/>
    </location>
</feature>
<protein>
    <submittedName>
        <fullName evidence="2">Putative f-box domain protein</fullName>
    </submittedName>
</protein>
<dbReference type="SUPFAM" id="SSF52047">
    <property type="entry name" value="RNI-like"/>
    <property type="match status" value="1"/>
</dbReference>
<organism evidence="2 3">
    <name type="scientific">Diaporthe ampelina</name>
    <dbReference type="NCBI Taxonomy" id="1214573"/>
    <lineage>
        <taxon>Eukaryota</taxon>
        <taxon>Fungi</taxon>
        <taxon>Dikarya</taxon>
        <taxon>Ascomycota</taxon>
        <taxon>Pezizomycotina</taxon>
        <taxon>Sordariomycetes</taxon>
        <taxon>Sordariomycetidae</taxon>
        <taxon>Diaporthales</taxon>
        <taxon>Diaporthaceae</taxon>
        <taxon>Diaporthe</taxon>
    </lineage>
</organism>
<name>A0A0G2H699_9PEZI</name>